<reference evidence="9" key="1">
    <citation type="submission" date="2024-03" db="EMBL/GenBank/DDBJ databases">
        <title>Complete genome sequence of Mycoplasma gypis type strain B1/T1.</title>
        <authorList>
            <person name="Spergser J."/>
        </authorList>
    </citation>
    <scope>NUCLEOTIDE SEQUENCE [LARGE SCALE GENOMIC DNA]</scope>
    <source>
        <strain evidence="9">B1/T1</strain>
    </source>
</reference>
<dbReference type="InterPro" id="IPR014729">
    <property type="entry name" value="Rossmann-like_a/b/a_fold"/>
</dbReference>
<dbReference type="Pfam" id="PF02540">
    <property type="entry name" value="NAD_synthase"/>
    <property type="match status" value="1"/>
</dbReference>
<evidence type="ECO:0000256" key="4">
    <source>
        <dbReference type="ARBA" id="ARBA00022840"/>
    </source>
</evidence>
<name>A0ABZ2RPZ5_9BACT</name>
<evidence type="ECO:0000256" key="2">
    <source>
        <dbReference type="ARBA" id="ARBA00022598"/>
    </source>
</evidence>
<evidence type="ECO:0000313" key="10">
    <source>
        <dbReference type="Proteomes" id="UP001460679"/>
    </source>
</evidence>
<protein>
    <recommendedName>
        <fullName evidence="7">NH(3)-dependent NAD(+) synthetase</fullName>
        <ecNumber evidence="7">6.3.1.5</ecNumber>
    </recommendedName>
</protein>
<comment type="pathway">
    <text evidence="1">Cofactor biosynthesis; NAD(+) biosynthesis.</text>
</comment>
<dbReference type="RefSeq" id="WP_205498792.1">
    <property type="nucleotide sequence ID" value="NZ_CP148066.1"/>
</dbReference>
<dbReference type="GO" id="GO:0008795">
    <property type="term" value="F:NAD+ synthase activity"/>
    <property type="evidence" value="ECO:0007669"/>
    <property type="project" value="UniProtKB-EC"/>
</dbReference>
<dbReference type="EC" id="6.3.1.5" evidence="7"/>
<organism evidence="9 10">
    <name type="scientific">[Mycoplasma] gypis</name>
    <dbReference type="NCBI Taxonomy" id="92404"/>
    <lineage>
        <taxon>Bacteria</taxon>
        <taxon>Bacillati</taxon>
        <taxon>Mycoplasmatota</taxon>
        <taxon>Mycoplasmoidales</taxon>
        <taxon>Metamycoplasmataceae</taxon>
        <taxon>Metamycoplasma</taxon>
    </lineage>
</organism>
<evidence type="ECO:0000256" key="6">
    <source>
        <dbReference type="RuleBase" id="RU003811"/>
    </source>
</evidence>
<evidence type="ECO:0000256" key="3">
    <source>
        <dbReference type="ARBA" id="ARBA00022741"/>
    </source>
</evidence>
<sequence length="260" mass="29458">MKIQNITIEELSKKYDINKYNLLIEDLVNWLKQQVANANAKGLVLGVSGGIDSATLAFICKKAVNENLHLYNINIQEDLNKPSKSVHDAKLIEKKLGHKIEYIELGKTFQELKKALKIDQQFTEANIKARLRMTSLYACAQQHNCLVVGTDNLNEYTLGYFTKYGDGGCDLLPIAQIKKSDIYIMAKILGVPQEVITKQPSADLWEDQSDEKELGFSYDDFESYYEDKKSVDSELGRKIQKQIDKNTHKITPIPIGPKLS</sequence>
<evidence type="ECO:0000256" key="5">
    <source>
        <dbReference type="ARBA" id="ARBA00023027"/>
    </source>
</evidence>
<dbReference type="PANTHER" id="PTHR23090">
    <property type="entry name" value="NH 3 /GLUTAMINE-DEPENDENT NAD + SYNTHETASE"/>
    <property type="match status" value="1"/>
</dbReference>
<dbReference type="EMBL" id="CP148066">
    <property type="protein sequence ID" value="WXL28537.1"/>
    <property type="molecule type" value="Genomic_DNA"/>
</dbReference>
<accession>A0ABZ2RPZ5</accession>
<proteinExistence type="inferred from homology"/>
<evidence type="ECO:0000313" key="9">
    <source>
        <dbReference type="EMBL" id="WXL28537.1"/>
    </source>
</evidence>
<dbReference type="CDD" id="cd00553">
    <property type="entry name" value="NAD_synthase"/>
    <property type="match status" value="1"/>
</dbReference>
<evidence type="ECO:0000259" key="8">
    <source>
        <dbReference type="Pfam" id="PF02540"/>
    </source>
</evidence>
<evidence type="ECO:0000256" key="7">
    <source>
        <dbReference type="RuleBase" id="RU003812"/>
    </source>
</evidence>
<comment type="catalytic activity">
    <reaction evidence="7">
        <text>deamido-NAD(+) + NH4(+) + ATP = AMP + diphosphate + NAD(+) + H(+)</text>
        <dbReference type="Rhea" id="RHEA:21188"/>
        <dbReference type="ChEBI" id="CHEBI:15378"/>
        <dbReference type="ChEBI" id="CHEBI:28938"/>
        <dbReference type="ChEBI" id="CHEBI:30616"/>
        <dbReference type="ChEBI" id="CHEBI:33019"/>
        <dbReference type="ChEBI" id="CHEBI:57540"/>
        <dbReference type="ChEBI" id="CHEBI:58437"/>
        <dbReference type="ChEBI" id="CHEBI:456215"/>
        <dbReference type="EC" id="6.3.1.5"/>
    </reaction>
</comment>
<evidence type="ECO:0000256" key="1">
    <source>
        <dbReference type="ARBA" id="ARBA00004790"/>
    </source>
</evidence>
<keyword evidence="3 6" id="KW-0547">Nucleotide-binding</keyword>
<dbReference type="NCBIfam" id="TIGR00552">
    <property type="entry name" value="nadE"/>
    <property type="match status" value="1"/>
</dbReference>
<comment type="similarity">
    <text evidence="6">Belongs to the NAD synthetase family.</text>
</comment>
<feature type="domain" description="NAD/GMP synthase" evidence="8">
    <location>
        <begin position="24"/>
        <end position="250"/>
    </location>
</feature>
<dbReference type="PANTHER" id="PTHR23090:SF7">
    <property type="entry name" value="NH(3)-DEPENDENT NAD(+) SYNTHETASE"/>
    <property type="match status" value="1"/>
</dbReference>
<dbReference type="InterPro" id="IPR003694">
    <property type="entry name" value="NAD_synthase"/>
</dbReference>
<keyword evidence="4 6" id="KW-0067">ATP-binding</keyword>
<keyword evidence="10" id="KW-1185">Reference proteome</keyword>
<dbReference type="Proteomes" id="UP001460679">
    <property type="component" value="Chromosome"/>
</dbReference>
<dbReference type="Gene3D" id="3.40.50.620">
    <property type="entry name" value="HUPs"/>
    <property type="match status" value="1"/>
</dbReference>
<keyword evidence="5 6" id="KW-0520">NAD</keyword>
<gene>
    <name evidence="9" type="primary">nadE</name>
    <name evidence="9" type="ORF">WG616_00700</name>
</gene>
<dbReference type="SUPFAM" id="SSF52402">
    <property type="entry name" value="Adenine nucleotide alpha hydrolases-like"/>
    <property type="match status" value="1"/>
</dbReference>
<dbReference type="InterPro" id="IPR022310">
    <property type="entry name" value="NAD/GMP_synthase"/>
</dbReference>
<keyword evidence="2 6" id="KW-0436">Ligase</keyword>